<proteinExistence type="predicted"/>
<protein>
    <submittedName>
        <fullName evidence="1">Uncharacterized protein</fullName>
    </submittedName>
</protein>
<dbReference type="AlphaFoldDB" id="A0A6G3X2G3"/>
<sequence>MPISLRAAALRAALERALDEPVHLLVLDGRLRFHTAAPDPHDRSTWQAVMPALSSADRWGSCDTTDVPEIWAEIHEG</sequence>
<accession>A0A6G3X2G3</accession>
<gene>
    <name evidence="1" type="ORF">G3M58_36675</name>
</gene>
<dbReference type="EMBL" id="JAAGMN010003906">
    <property type="protein sequence ID" value="NEE11979.1"/>
    <property type="molecule type" value="Genomic_DNA"/>
</dbReference>
<organism evidence="1">
    <name type="scientific">Streptomyces sp. SID7499</name>
    <dbReference type="NCBI Taxonomy" id="2706086"/>
    <lineage>
        <taxon>Bacteria</taxon>
        <taxon>Bacillati</taxon>
        <taxon>Actinomycetota</taxon>
        <taxon>Actinomycetes</taxon>
        <taxon>Kitasatosporales</taxon>
        <taxon>Streptomycetaceae</taxon>
        <taxon>Streptomyces</taxon>
    </lineage>
</organism>
<evidence type="ECO:0000313" key="1">
    <source>
        <dbReference type="EMBL" id="NEE11979.1"/>
    </source>
</evidence>
<reference evidence="1" key="1">
    <citation type="submission" date="2020-01" db="EMBL/GenBank/DDBJ databases">
        <title>Insect and environment-associated Actinomycetes.</title>
        <authorList>
            <person name="Currrie C."/>
            <person name="Chevrette M."/>
            <person name="Carlson C."/>
            <person name="Stubbendieck R."/>
            <person name="Wendt-Pienkowski E."/>
        </authorList>
    </citation>
    <scope>NUCLEOTIDE SEQUENCE</scope>
    <source>
        <strain evidence="1">SID7499</strain>
    </source>
</reference>
<name>A0A6G3X2G3_9ACTN</name>
<comment type="caution">
    <text evidence="1">The sequence shown here is derived from an EMBL/GenBank/DDBJ whole genome shotgun (WGS) entry which is preliminary data.</text>
</comment>